<dbReference type="GO" id="GO:0005789">
    <property type="term" value="C:endoplasmic reticulum membrane"/>
    <property type="evidence" value="ECO:0007669"/>
    <property type="project" value="UniProtKB-SubCell"/>
</dbReference>
<evidence type="ECO:0000256" key="2">
    <source>
        <dbReference type="ARBA" id="ARBA00004922"/>
    </source>
</evidence>
<keyword evidence="4 11" id="KW-0812">Transmembrane</keyword>
<gene>
    <name evidence="13" type="ORF">LTLLF_177925</name>
</gene>
<evidence type="ECO:0000256" key="1">
    <source>
        <dbReference type="ARBA" id="ARBA00004477"/>
    </source>
</evidence>
<evidence type="ECO:0000313" key="14">
    <source>
        <dbReference type="Proteomes" id="UP000710432"/>
    </source>
</evidence>
<feature type="transmembrane region" description="Helical" evidence="11">
    <location>
        <begin position="32"/>
        <end position="53"/>
    </location>
</feature>
<dbReference type="InterPro" id="IPR039667">
    <property type="entry name" value="Dolichyldiphosphatase_PAP2"/>
</dbReference>
<dbReference type="AlphaFoldDB" id="A0A8J6KPY9"/>
<dbReference type="PANTHER" id="PTHR11247:SF1">
    <property type="entry name" value="DOLICHYLDIPHOSPHATASE 1"/>
    <property type="match status" value="1"/>
</dbReference>
<dbReference type="EC" id="3.6.1.43" evidence="11"/>
<evidence type="ECO:0000256" key="11">
    <source>
        <dbReference type="RuleBase" id="RU367078"/>
    </source>
</evidence>
<dbReference type="FunFam" id="1.20.144.10:FF:000003">
    <property type="entry name" value="Dolichyldiphosphatase 1"/>
    <property type="match status" value="1"/>
</dbReference>
<comment type="similarity">
    <text evidence="3 11">Belongs to the dolichyldiphosphatase family.</text>
</comment>
<evidence type="ECO:0000256" key="9">
    <source>
        <dbReference type="ARBA" id="ARBA00024907"/>
    </source>
</evidence>
<dbReference type="GO" id="GO:0047874">
    <property type="term" value="F:dolichyldiphosphatase activity"/>
    <property type="evidence" value="ECO:0007669"/>
    <property type="project" value="UniProtKB-UniRule"/>
</dbReference>
<feature type="transmembrane region" description="Helical" evidence="11">
    <location>
        <begin position="250"/>
        <end position="270"/>
    </location>
</feature>
<dbReference type="Gene3D" id="1.20.144.10">
    <property type="entry name" value="Phosphatidic acid phosphatase type 2/haloperoxidase"/>
    <property type="match status" value="1"/>
</dbReference>
<comment type="subcellular location">
    <subcellularLocation>
        <location evidence="1 11">Endoplasmic reticulum membrane</location>
        <topology evidence="1 11">Multi-pass membrane protein</topology>
    </subcellularLocation>
</comment>
<proteinExistence type="inferred from homology"/>
<comment type="pathway">
    <text evidence="2 11">Protein modification; protein glycosylation.</text>
</comment>
<evidence type="ECO:0000256" key="4">
    <source>
        <dbReference type="ARBA" id="ARBA00022692"/>
    </source>
</evidence>
<evidence type="ECO:0000256" key="3">
    <source>
        <dbReference type="ARBA" id="ARBA00005518"/>
    </source>
</evidence>
<dbReference type="UniPathway" id="UPA00378"/>
<keyword evidence="8 11" id="KW-0472">Membrane</keyword>
<comment type="caution">
    <text evidence="13">The sequence shown here is derived from an EMBL/GenBank/DDBJ whole genome shotgun (WGS) entry which is preliminary data.</text>
</comment>
<accession>A0A8J6KPY9</accession>
<dbReference type="EMBL" id="JAATJU010024600">
    <property type="protein sequence ID" value="KAH0505239.1"/>
    <property type="molecule type" value="Genomic_DNA"/>
</dbReference>
<dbReference type="Pfam" id="PF01569">
    <property type="entry name" value="PAP2"/>
    <property type="match status" value="1"/>
</dbReference>
<evidence type="ECO:0000256" key="10">
    <source>
        <dbReference type="ARBA" id="ARBA00047349"/>
    </source>
</evidence>
<evidence type="ECO:0000259" key="12">
    <source>
        <dbReference type="SMART" id="SM00014"/>
    </source>
</evidence>
<comment type="function">
    <text evidence="9 11">Required for efficient N-glycosylation. Necessary for maintaining optimal levels of dolichol-linked oligosaccharides. Hydrolyzes dolichyl pyrophosphate at a very high rate and dolichyl monophosphate at a much lower rate. Does not act on phosphatidate.</text>
</comment>
<dbReference type="InterPro" id="IPR036938">
    <property type="entry name" value="PAP2/HPO_sf"/>
</dbReference>
<dbReference type="SUPFAM" id="SSF48317">
    <property type="entry name" value="Acid phosphatase/Vanadium-dependent haloperoxidase"/>
    <property type="match status" value="1"/>
</dbReference>
<feature type="domain" description="Phosphatidic acid phosphatase type 2/haloperoxidase" evidence="12">
    <location>
        <begin position="59"/>
        <end position="180"/>
    </location>
</feature>
<reference evidence="13" key="1">
    <citation type="submission" date="2020-03" db="EMBL/GenBank/DDBJ databases">
        <title>Studies in the Genomics of Life Span.</title>
        <authorList>
            <person name="Glass D."/>
        </authorList>
    </citation>
    <scope>NUCLEOTIDE SEQUENCE</scope>
    <source>
        <strain evidence="13">LTLLF</strain>
        <tissue evidence="13">Muscle</tissue>
    </source>
</reference>
<dbReference type="SMART" id="SM00014">
    <property type="entry name" value="acidPPc"/>
    <property type="match status" value="1"/>
</dbReference>
<sequence length="277" mass="31167">MAADGQCSLPASWLPVTLTHVEYPAGDLFGHILAYLSLSPIFVIVGFLTLIIFKRELHTISFLGGLGLNEGVNWLIKHVIQEPRPCGGPHTAVGTKYGMPSSHSQFMWFFSVYSFLFLYLRMHQTNNARFLDLLWRHLLSLGLLTAAFLVSYSRVYLLYHTWSQVLYGGIAGSLMAIAWFIFTQEVLTPLFPRIAAWPISEFLLIRDTSLIPNVLWFEYTVTRAEASPILPSPYSIPEFQTWAIMIQPSLMLALFRFQPMAGALIALALARVGMVGH</sequence>
<evidence type="ECO:0000256" key="6">
    <source>
        <dbReference type="ARBA" id="ARBA00022824"/>
    </source>
</evidence>
<comment type="catalytic activity">
    <reaction evidence="10 11">
        <text>a di-trans,poly-cis-dolichyl diphosphate + H2O = a di-trans,poly-cis-dolichyl phosphate + phosphate + H(+)</text>
        <dbReference type="Rhea" id="RHEA:14385"/>
        <dbReference type="Rhea" id="RHEA-COMP:19498"/>
        <dbReference type="Rhea" id="RHEA-COMP:19506"/>
        <dbReference type="ChEBI" id="CHEBI:15377"/>
        <dbReference type="ChEBI" id="CHEBI:15378"/>
        <dbReference type="ChEBI" id="CHEBI:43474"/>
        <dbReference type="ChEBI" id="CHEBI:57497"/>
        <dbReference type="ChEBI" id="CHEBI:57683"/>
        <dbReference type="EC" id="3.6.1.43"/>
    </reaction>
</comment>
<dbReference type="GO" id="GO:0008610">
    <property type="term" value="P:lipid biosynthetic process"/>
    <property type="evidence" value="ECO:0007669"/>
    <property type="project" value="TreeGrafter"/>
</dbReference>
<dbReference type="InterPro" id="IPR000326">
    <property type="entry name" value="PAP2/HPO"/>
</dbReference>
<keyword evidence="6 11" id="KW-0256">Endoplasmic reticulum</keyword>
<name>A0A8J6KPY9_MICOH</name>
<evidence type="ECO:0000313" key="13">
    <source>
        <dbReference type="EMBL" id="KAH0505239.1"/>
    </source>
</evidence>
<dbReference type="CDD" id="cd03382">
    <property type="entry name" value="PAP2_dolichyldiphosphatase"/>
    <property type="match status" value="1"/>
</dbReference>
<feature type="transmembrane region" description="Helical" evidence="11">
    <location>
        <begin position="106"/>
        <end position="122"/>
    </location>
</feature>
<protein>
    <recommendedName>
        <fullName evidence="11">Dolichyldiphosphatase</fullName>
        <ecNumber evidence="11">3.6.1.43</ecNumber>
    </recommendedName>
</protein>
<dbReference type="Proteomes" id="UP000710432">
    <property type="component" value="Unassembled WGS sequence"/>
</dbReference>
<evidence type="ECO:0000256" key="5">
    <source>
        <dbReference type="ARBA" id="ARBA00022801"/>
    </source>
</evidence>
<keyword evidence="5 11" id="KW-0378">Hydrolase</keyword>
<organism evidence="13 14">
    <name type="scientific">Microtus ochrogaster</name>
    <name type="common">Prairie vole</name>
    <dbReference type="NCBI Taxonomy" id="79684"/>
    <lineage>
        <taxon>Eukaryota</taxon>
        <taxon>Metazoa</taxon>
        <taxon>Chordata</taxon>
        <taxon>Craniata</taxon>
        <taxon>Vertebrata</taxon>
        <taxon>Euteleostomi</taxon>
        <taxon>Mammalia</taxon>
        <taxon>Eutheria</taxon>
        <taxon>Euarchontoglires</taxon>
        <taxon>Glires</taxon>
        <taxon>Rodentia</taxon>
        <taxon>Myomorpha</taxon>
        <taxon>Muroidea</taxon>
        <taxon>Cricetidae</taxon>
        <taxon>Arvicolinae</taxon>
        <taxon>Microtus</taxon>
    </lineage>
</organism>
<dbReference type="PANTHER" id="PTHR11247">
    <property type="entry name" value="PALMITOYL-PROTEIN THIOESTERASE/DOLICHYLDIPHOSPHATASE 1"/>
    <property type="match status" value="1"/>
</dbReference>
<feature type="transmembrane region" description="Helical" evidence="11">
    <location>
        <begin position="134"/>
        <end position="153"/>
    </location>
</feature>
<evidence type="ECO:0000256" key="8">
    <source>
        <dbReference type="ARBA" id="ARBA00023136"/>
    </source>
</evidence>
<dbReference type="GO" id="GO:0006487">
    <property type="term" value="P:protein N-linked glycosylation"/>
    <property type="evidence" value="ECO:0007669"/>
    <property type="project" value="UniProtKB-UniRule"/>
</dbReference>
<feature type="transmembrane region" description="Helical" evidence="11">
    <location>
        <begin position="165"/>
        <end position="182"/>
    </location>
</feature>
<evidence type="ECO:0000256" key="7">
    <source>
        <dbReference type="ARBA" id="ARBA00022989"/>
    </source>
</evidence>
<keyword evidence="7 11" id="KW-1133">Transmembrane helix</keyword>